<reference evidence="2 3" key="1">
    <citation type="submission" date="2013-01" db="EMBL/GenBank/DDBJ databases">
        <authorList>
            <person name="Harkins D.M."/>
            <person name="Durkin A.S."/>
            <person name="Brinkac L.M."/>
            <person name="Haft D.H."/>
            <person name="Selengut J.D."/>
            <person name="Sanka R."/>
            <person name="DePew J."/>
            <person name="Purushe J."/>
            <person name="Galloway R.L."/>
            <person name="Vinetz J.M."/>
            <person name="Sutton G.G."/>
            <person name="Nierman W.C."/>
            <person name="Fouts D.E."/>
        </authorList>
    </citation>
    <scope>NUCLEOTIDE SEQUENCE [LARGE SCALE GENOMIC DNA]</scope>
    <source>
        <strain evidence="2 3">Nikolaevo</strain>
    </source>
</reference>
<name>M6F6M7_9LEPT</name>
<sequence length="79" mass="8676">MAANGTREAVFVGDGSPRFVDWVLYPNKQYRRSDGTTITFTTNVNSVVDVNLQNSVNGGAEKLYWGLGLEVNQQPLIGK</sequence>
<evidence type="ECO:0000313" key="2">
    <source>
        <dbReference type="EMBL" id="EMK24070.1"/>
    </source>
</evidence>
<evidence type="ECO:0000313" key="3">
    <source>
        <dbReference type="Proteomes" id="UP000011980"/>
    </source>
</evidence>
<accession>M6F6M7</accession>
<dbReference type="EMBL" id="ANCE01000113">
    <property type="protein sequence ID" value="EMK24070.1"/>
    <property type="molecule type" value="Genomic_DNA"/>
</dbReference>
<organism evidence="2 3">
    <name type="scientific">Leptospira kirschneri serovar Bulgarica str. Nikolaevo</name>
    <dbReference type="NCBI Taxonomy" id="1240687"/>
    <lineage>
        <taxon>Bacteria</taxon>
        <taxon>Pseudomonadati</taxon>
        <taxon>Spirochaetota</taxon>
        <taxon>Spirochaetia</taxon>
        <taxon>Leptospirales</taxon>
        <taxon>Leptospiraceae</taxon>
        <taxon>Leptospira</taxon>
    </lineage>
</organism>
<dbReference type="AlphaFoldDB" id="M6F6M7"/>
<gene>
    <name evidence="2" type="ORF">LEP1GSC008_0247</name>
</gene>
<dbReference type="PATRIC" id="fig|1240687.3.peg.2416"/>
<dbReference type="InterPro" id="IPR011448">
    <property type="entry name" value="DUF1554"/>
</dbReference>
<proteinExistence type="predicted"/>
<evidence type="ECO:0000259" key="1">
    <source>
        <dbReference type="Pfam" id="PF07588"/>
    </source>
</evidence>
<protein>
    <submittedName>
        <fullName evidence="2">PF07588 domain protein</fullName>
    </submittedName>
</protein>
<comment type="caution">
    <text evidence="2">The sequence shown here is derived from an EMBL/GenBank/DDBJ whole genome shotgun (WGS) entry which is preliminary data.</text>
</comment>
<feature type="domain" description="DUF1554" evidence="1">
    <location>
        <begin position="4"/>
        <end position="68"/>
    </location>
</feature>
<dbReference type="Pfam" id="PF07588">
    <property type="entry name" value="DUF1554"/>
    <property type="match status" value="1"/>
</dbReference>
<dbReference type="Proteomes" id="UP000011980">
    <property type="component" value="Unassembled WGS sequence"/>
</dbReference>